<comment type="caution">
    <text evidence="1">The sequence shown here is derived from an EMBL/GenBank/DDBJ whole genome shotgun (WGS) entry which is preliminary data.</text>
</comment>
<protein>
    <submittedName>
        <fullName evidence="1">MFS transporter</fullName>
    </submittedName>
</protein>
<name>A0A6G3XKW1_9ACTN</name>
<accession>A0A6G3XKW1</accession>
<proteinExistence type="predicted"/>
<reference evidence="1" key="1">
    <citation type="submission" date="2020-01" db="EMBL/GenBank/DDBJ databases">
        <title>Insect and environment-associated Actinomycetes.</title>
        <authorList>
            <person name="Currrie C."/>
            <person name="Chevrette M."/>
            <person name="Carlson C."/>
            <person name="Stubbendieck R."/>
            <person name="Wendt-Pienkowski E."/>
        </authorList>
    </citation>
    <scope>NUCLEOTIDE SEQUENCE</scope>
    <source>
        <strain evidence="1">SID7499</strain>
    </source>
</reference>
<gene>
    <name evidence="1" type="ORF">G3M58_68305</name>
</gene>
<evidence type="ECO:0000313" key="1">
    <source>
        <dbReference type="EMBL" id="NEE18160.1"/>
    </source>
</evidence>
<dbReference type="EMBL" id="JAAGMN010007200">
    <property type="protein sequence ID" value="NEE18160.1"/>
    <property type="molecule type" value="Genomic_DNA"/>
</dbReference>
<organism evidence="1">
    <name type="scientific">Streptomyces sp. SID7499</name>
    <dbReference type="NCBI Taxonomy" id="2706086"/>
    <lineage>
        <taxon>Bacteria</taxon>
        <taxon>Bacillati</taxon>
        <taxon>Actinomycetota</taxon>
        <taxon>Actinomycetes</taxon>
        <taxon>Kitasatosporales</taxon>
        <taxon>Streptomycetaceae</taxon>
        <taxon>Streptomyces</taxon>
    </lineage>
</organism>
<sequence>MRTYRELFRTPEFTPFFATVSVQTAAQTATGLALGTLVYTRTGSPLLSALAMFGPSL</sequence>
<feature type="non-terminal residue" evidence="1">
    <location>
        <position position="57"/>
    </location>
</feature>
<dbReference type="AlphaFoldDB" id="A0A6G3XKW1"/>